<dbReference type="Proteomes" id="UP000621540">
    <property type="component" value="Unassembled WGS sequence"/>
</dbReference>
<organism evidence="1 2">
    <name type="scientific">Roseburia yibonii</name>
    <dbReference type="NCBI Taxonomy" id="2763063"/>
    <lineage>
        <taxon>Bacteria</taxon>
        <taxon>Bacillati</taxon>
        <taxon>Bacillota</taxon>
        <taxon>Clostridia</taxon>
        <taxon>Lachnospirales</taxon>
        <taxon>Lachnospiraceae</taxon>
        <taxon>Roseburia</taxon>
    </lineage>
</organism>
<comment type="caution">
    <text evidence="1">The sequence shown here is derived from an EMBL/GenBank/DDBJ whole genome shotgun (WGS) entry which is preliminary data.</text>
</comment>
<proteinExistence type="predicted"/>
<dbReference type="RefSeq" id="WP_186982074.1">
    <property type="nucleotide sequence ID" value="NZ_JACOQH010000004.1"/>
</dbReference>
<sequence>MKIAQQLSGCGRIVFENGLVEKLLEENFIKRCADTFADERGLVIPLEDSDLIKALEDYPNMGVDAIENILASKYEQIVFEK</sequence>
<reference evidence="1 2" key="1">
    <citation type="submission" date="2020-08" db="EMBL/GenBank/DDBJ databases">
        <title>Genome public.</title>
        <authorList>
            <person name="Liu C."/>
            <person name="Sun Q."/>
        </authorList>
    </citation>
    <scope>NUCLEOTIDE SEQUENCE [LARGE SCALE GENOMIC DNA]</scope>
    <source>
        <strain evidence="1 2">BX0805</strain>
    </source>
</reference>
<protein>
    <submittedName>
        <fullName evidence="1">Uncharacterized protein</fullName>
    </submittedName>
</protein>
<evidence type="ECO:0000313" key="2">
    <source>
        <dbReference type="Proteomes" id="UP000621540"/>
    </source>
</evidence>
<dbReference type="EMBL" id="JACOQH010000004">
    <property type="protein sequence ID" value="MBC5753862.1"/>
    <property type="molecule type" value="Genomic_DNA"/>
</dbReference>
<accession>A0ABR7IAD9</accession>
<keyword evidence="2" id="KW-1185">Reference proteome</keyword>
<gene>
    <name evidence="1" type="ORF">H8Z76_07430</name>
</gene>
<name>A0ABR7IAD9_9FIRM</name>
<evidence type="ECO:0000313" key="1">
    <source>
        <dbReference type="EMBL" id="MBC5753862.1"/>
    </source>
</evidence>